<comment type="cofactor">
    <cofactor evidence="1">
        <name>Mg(2+)</name>
        <dbReference type="ChEBI" id="CHEBI:18420"/>
    </cofactor>
</comment>
<evidence type="ECO:0000256" key="4">
    <source>
        <dbReference type="ARBA" id="ARBA00022695"/>
    </source>
</evidence>
<dbReference type="PANTHER" id="PTHR33571:SF14">
    <property type="entry name" value="PROTEIN ADENYLYLTRANSFERASE MJ0435-RELATED"/>
    <property type="match status" value="1"/>
</dbReference>
<keyword evidence="2" id="KW-1277">Toxin-antitoxin system</keyword>
<dbReference type="EMBL" id="QWLM01000011">
    <property type="protein sequence ID" value="RHW45199.1"/>
    <property type="molecule type" value="Genomic_DNA"/>
</dbReference>
<evidence type="ECO:0000259" key="10">
    <source>
        <dbReference type="Pfam" id="PF01909"/>
    </source>
</evidence>
<comment type="caution">
    <text evidence="11">The sequence shown here is derived from an EMBL/GenBank/DDBJ whole genome shotgun (WGS) entry which is preliminary data.</text>
</comment>
<feature type="domain" description="Polymerase nucleotidyl transferase" evidence="10">
    <location>
        <begin position="83"/>
        <end position="155"/>
    </location>
</feature>
<evidence type="ECO:0000256" key="1">
    <source>
        <dbReference type="ARBA" id="ARBA00001946"/>
    </source>
</evidence>
<dbReference type="PANTHER" id="PTHR33571">
    <property type="entry name" value="SSL8005 PROTEIN"/>
    <property type="match status" value="1"/>
</dbReference>
<evidence type="ECO:0000313" key="12">
    <source>
        <dbReference type="Proteomes" id="UP000285376"/>
    </source>
</evidence>
<evidence type="ECO:0000256" key="8">
    <source>
        <dbReference type="ARBA" id="ARBA00022842"/>
    </source>
</evidence>
<dbReference type="Proteomes" id="UP000285376">
    <property type="component" value="Unassembled WGS sequence"/>
</dbReference>
<dbReference type="Gene3D" id="3.30.460.10">
    <property type="entry name" value="Beta Polymerase, domain 2"/>
    <property type="match status" value="1"/>
</dbReference>
<dbReference type="InterPro" id="IPR043519">
    <property type="entry name" value="NT_sf"/>
</dbReference>
<evidence type="ECO:0000256" key="2">
    <source>
        <dbReference type="ARBA" id="ARBA00022649"/>
    </source>
</evidence>
<dbReference type="GO" id="GO:0016779">
    <property type="term" value="F:nucleotidyltransferase activity"/>
    <property type="evidence" value="ECO:0007669"/>
    <property type="project" value="UniProtKB-KW"/>
</dbReference>
<dbReference type="GO" id="GO:0046872">
    <property type="term" value="F:metal ion binding"/>
    <property type="evidence" value="ECO:0007669"/>
    <property type="project" value="UniProtKB-KW"/>
</dbReference>
<dbReference type="Pfam" id="PF01909">
    <property type="entry name" value="NTP_transf_2"/>
    <property type="match status" value="1"/>
</dbReference>
<keyword evidence="3" id="KW-0808">Transferase</keyword>
<evidence type="ECO:0000256" key="5">
    <source>
        <dbReference type="ARBA" id="ARBA00022723"/>
    </source>
</evidence>
<proteinExistence type="inferred from homology"/>
<keyword evidence="4" id="KW-0548">Nucleotidyltransferase</keyword>
<gene>
    <name evidence="11" type="ORF">D1832_10140</name>
</gene>
<name>A0A417Z4I3_9MICO</name>
<reference evidence="11 12" key="1">
    <citation type="submission" date="2018-08" db="EMBL/GenBank/DDBJ databases">
        <title>Whole genome sequence analysis of Dermacoccus abyssi bacteria isolated from Deep Mariana trench Micromonospora spp reveals genes involved in the environmental adaptation and production of secondary metabolites.</title>
        <authorList>
            <person name="Abdel-Mageed W.M."/>
            <person name="Lehri B."/>
            <person name="Nouioui I."/>
            <person name="Goodfellow I."/>
            <person name="Jaspars M."/>
            <person name="Karlyshev A."/>
        </authorList>
    </citation>
    <scope>NUCLEOTIDE SEQUENCE [LARGE SCALE GENOMIC DNA]</scope>
    <source>
        <strain evidence="11 12">MT1.1</strain>
    </source>
</reference>
<dbReference type="SUPFAM" id="SSF81301">
    <property type="entry name" value="Nucleotidyltransferase"/>
    <property type="match status" value="1"/>
</dbReference>
<evidence type="ECO:0000256" key="7">
    <source>
        <dbReference type="ARBA" id="ARBA00022840"/>
    </source>
</evidence>
<protein>
    <submittedName>
        <fullName evidence="11">Toxin-antitoxin system toxin subunit</fullName>
    </submittedName>
</protein>
<dbReference type="AlphaFoldDB" id="A0A417Z4I3"/>
<dbReference type="Gene3D" id="1.10.10.60">
    <property type="entry name" value="Homeodomain-like"/>
    <property type="match status" value="1"/>
</dbReference>
<dbReference type="InterPro" id="IPR052038">
    <property type="entry name" value="Type-VII_TA_antitoxin"/>
</dbReference>
<accession>A0A417Z4I3</accession>
<dbReference type="InterPro" id="IPR002934">
    <property type="entry name" value="Polymerase_NTP_transf_dom"/>
</dbReference>
<keyword evidence="6" id="KW-0547">Nucleotide-binding</keyword>
<sequence>MATGLEEIAAASDRMTRDARAMLTAAVRDAHREGLSQREIARRIGRSQPEVSRLIRFHGSGPLARRLRAHRQAVIHLIEDAGGRNVRVFGSVATGREHAGSDIDLLADLSLADLSLLDLERLQSRLTEEVGATVELTPDSGLRPYLRERVLKEAVPL</sequence>
<comment type="similarity">
    <text evidence="9">Belongs to the MntA antitoxin family.</text>
</comment>
<evidence type="ECO:0000256" key="3">
    <source>
        <dbReference type="ARBA" id="ARBA00022679"/>
    </source>
</evidence>
<dbReference type="RefSeq" id="WP_118913785.1">
    <property type="nucleotide sequence ID" value="NZ_CBCRVH010000011.1"/>
</dbReference>
<dbReference type="GO" id="GO:0005524">
    <property type="term" value="F:ATP binding"/>
    <property type="evidence" value="ECO:0007669"/>
    <property type="project" value="UniProtKB-KW"/>
</dbReference>
<organism evidence="11 12">
    <name type="scientific">Dermacoccus abyssi</name>
    <dbReference type="NCBI Taxonomy" id="322596"/>
    <lineage>
        <taxon>Bacteria</taxon>
        <taxon>Bacillati</taxon>
        <taxon>Actinomycetota</taxon>
        <taxon>Actinomycetes</taxon>
        <taxon>Micrococcales</taxon>
        <taxon>Dermacoccaceae</taxon>
        <taxon>Dermacoccus</taxon>
    </lineage>
</organism>
<evidence type="ECO:0000256" key="9">
    <source>
        <dbReference type="ARBA" id="ARBA00038276"/>
    </source>
</evidence>
<keyword evidence="7" id="KW-0067">ATP-binding</keyword>
<evidence type="ECO:0000313" key="11">
    <source>
        <dbReference type="EMBL" id="RHW45199.1"/>
    </source>
</evidence>
<keyword evidence="8" id="KW-0460">Magnesium</keyword>
<evidence type="ECO:0000256" key="6">
    <source>
        <dbReference type="ARBA" id="ARBA00022741"/>
    </source>
</evidence>
<keyword evidence="5" id="KW-0479">Metal-binding</keyword>